<dbReference type="EMBL" id="JAHSPG010000006">
    <property type="protein sequence ID" value="MBV4357611.1"/>
    <property type="molecule type" value="Genomic_DNA"/>
</dbReference>
<dbReference type="AlphaFoldDB" id="A0A9E2S828"/>
<proteinExistence type="predicted"/>
<keyword evidence="7" id="KW-1185">Reference proteome</keyword>
<dbReference type="RefSeq" id="WP_217791265.1">
    <property type="nucleotide sequence ID" value="NZ_JAHSPG010000006.1"/>
</dbReference>
<feature type="chain" id="PRO_5038934294" evidence="4">
    <location>
        <begin position="20"/>
        <end position="388"/>
    </location>
</feature>
<evidence type="ECO:0000313" key="7">
    <source>
        <dbReference type="Proteomes" id="UP000812270"/>
    </source>
</evidence>
<dbReference type="PANTHER" id="PTHR42852">
    <property type="entry name" value="THIOL:DISULFIDE INTERCHANGE PROTEIN DSBE"/>
    <property type="match status" value="1"/>
</dbReference>
<dbReference type="InterPro" id="IPR050553">
    <property type="entry name" value="Thioredoxin_ResA/DsbE_sf"/>
</dbReference>
<reference evidence="6" key="1">
    <citation type="submission" date="2021-06" db="EMBL/GenBank/DDBJ databases">
        <authorList>
            <person name="Huq M.A."/>
        </authorList>
    </citation>
    <scope>NUCLEOTIDE SEQUENCE</scope>
    <source>
        <strain evidence="6">MAH-26</strain>
    </source>
</reference>
<dbReference type="InterPro" id="IPR013740">
    <property type="entry name" value="Redoxin"/>
</dbReference>
<organism evidence="6 7">
    <name type="scientific">Pinibacter aurantiacus</name>
    <dbReference type="NCBI Taxonomy" id="2851599"/>
    <lineage>
        <taxon>Bacteria</taxon>
        <taxon>Pseudomonadati</taxon>
        <taxon>Bacteroidota</taxon>
        <taxon>Chitinophagia</taxon>
        <taxon>Chitinophagales</taxon>
        <taxon>Chitinophagaceae</taxon>
        <taxon>Pinibacter</taxon>
    </lineage>
</organism>
<keyword evidence="4" id="KW-0732">Signal</keyword>
<dbReference type="GO" id="GO:0017004">
    <property type="term" value="P:cytochrome complex assembly"/>
    <property type="evidence" value="ECO:0007669"/>
    <property type="project" value="UniProtKB-KW"/>
</dbReference>
<dbReference type="PANTHER" id="PTHR42852:SF6">
    <property type="entry name" value="THIOL:DISULFIDE INTERCHANGE PROTEIN DSBE"/>
    <property type="match status" value="1"/>
</dbReference>
<sequence>MKKLLVVAGALLAISALQAQKKVAKKYIIIKGKVQFTNPAPQTHLNKVWLTKSKGWDKITYDSADVAADGTWQLKVDATVPSIYTVDIIKWDRVTVYTDSSMTINCRGYDTAKIKVKNPPYIFVEGSADNNFINLVDHIVYRNYQSMIADSKEMYYADKAGDSAWSGYLKNKDPYKVLSEDFKDRIKVLIHAYRNRPVVVYGLGMLNWEKDQDIIMPILADLNKRYPWFKDGAQMKADMEDKMAKANSLKPGMPVPAISYPDNNGVMQGLEQYKGKYVLIDFWASWCGPCRQAIPKVKELYEKYKDKGLDIVSVSIDDSKKAWAKAMEEEGMPWKQLLSPDKNATMKNFLFSGIPTIYLIDKQGKIVSKYTGFSADSAKEIEKVLQGS</sequence>
<keyword evidence="2" id="KW-1015">Disulfide bond</keyword>
<dbReference type="PROSITE" id="PS51352">
    <property type="entry name" value="THIOREDOXIN_2"/>
    <property type="match status" value="1"/>
</dbReference>
<dbReference type="Proteomes" id="UP000812270">
    <property type="component" value="Unassembled WGS sequence"/>
</dbReference>
<evidence type="ECO:0000313" key="6">
    <source>
        <dbReference type="EMBL" id="MBV4357611.1"/>
    </source>
</evidence>
<keyword evidence="1" id="KW-0201">Cytochrome c-type biogenesis</keyword>
<accession>A0A9E2S828</accession>
<evidence type="ECO:0000256" key="2">
    <source>
        <dbReference type="ARBA" id="ARBA00023157"/>
    </source>
</evidence>
<dbReference type="CDD" id="cd02966">
    <property type="entry name" value="TlpA_like_family"/>
    <property type="match status" value="1"/>
</dbReference>
<evidence type="ECO:0000256" key="3">
    <source>
        <dbReference type="ARBA" id="ARBA00023284"/>
    </source>
</evidence>
<evidence type="ECO:0000256" key="4">
    <source>
        <dbReference type="SAM" id="SignalP"/>
    </source>
</evidence>
<evidence type="ECO:0000256" key="1">
    <source>
        <dbReference type="ARBA" id="ARBA00022748"/>
    </source>
</evidence>
<protein>
    <submittedName>
        <fullName evidence="6">TlpA family protein disulfide reductase</fullName>
    </submittedName>
</protein>
<evidence type="ECO:0000259" key="5">
    <source>
        <dbReference type="PROSITE" id="PS51352"/>
    </source>
</evidence>
<feature type="signal peptide" evidence="4">
    <location>
        <begin position="1"/>
        <end position="19"/>
    </location>
</feature>
<dbReference type="Pfam" id="PF08534">
    <property type="entry name" value="Redoxin"/>
    <property type="match status" value="1"/>
</dbReference>
<name>A0A9E2S828_9BACT</name>
<gene>
    <name evidence="6" type="ORF">KTO63_10660</name>
</gene>
<feature type="domain" description="Thioredoxin" evidence="5">
    <location>
        <begin position="249"/>
        <end position="388"/>
    </location>
</feature>
<comment type="caution">
    <text evidence="6">The sequence shown here is derived from an EMBL/GenBank/DDBJ whole genome shotgun (WGS) entry which is preliminary data.</text>
</comment>
<dbReference type="GO" id="GO:0016491">
    <property type="term" value="F:oxidoreductase activity"/>
    <property type="evidence" value="ECO:0007669"/>
    <property type="project" value="InterPro"/>
</dbReference>
<keyword evidence="3" id="KW-0676">Redox-active center</keyword>
<dbReference type="InterPro" id="IPR013766">
    <property type="entry name" value="Thioredoxin_domain"/>
</dbReference>